<dbReference type="Pfam" id="PF13692">
    <property type="entry name" value="Glyco_trans_1_4"/>
    <property type="match status" value="1"/>
</dbReference>
<dbReference type="Pfam" id="PF13578">
    <property type="entry name" value="Methyltransf_24"/>
    <property type="match status" value="1"/>
</dbReference>
<dbReference type="InterPro" id="IPR007739">
    <property type="entry name" value="RgpF"/>
</dbReference>
<dbReference type="PANTHER" id="PTHR12526:SF629">
    <property type="entry name" value="TEICHURONIC ACID BIOSYNTHESIS GLYCOSYLTRANSFERASE TUAH-RELATED"/>
    <property type="match status" value="1"/>
</dbReference>
<evidence type="ECO:0000256" key="2">
    <source>
        <dbReference type="ARBA" id="ARBA00022679"/>
    </source>
</evidence>
<dbReference type="SUPFAM" id="SSF53756">
    <property type="entry name" value="UDP-Glycosyltransferase/glycogen phosphorylase"/>
    <property type="match status" value="1"/>
</dbReference>
<protein>
    <recommendedName>
        <fullName evidence="6">Glycosyltransferase</fullName>
    </recommendedName>
</protein>
<keyword evidence="3" id="KW-0175">Coiled coil</keyword>
<dbReference type="GO" id="GO:0016757">
    <property type="term" value="F:glycosyltransferase activity"/>
    <property type="evidence" value="ECO:0007669"/>
    <property type="project" value="UniProtKB-KW"/>
</dbReference>
<comment type="caution">
    <text evidence="4">The sequence shown here is derived from an EMBL/GenBank/DDBJ whole genome shotgun (WGS) entry which is preliminary data.</text>
</comment>
<dbReference type="Proteomes" id="UP001138802">
    <property type="component" value="Unassembled WGS sequence"/>
</dbReference>
<organism evidence="4 5">
    <name type="scientific">Thiocapsa imhoffii</name>
    <dbReference type="NCBI Taxonomy" id="382777"/>
    <lineage>
        <taxon>Bacteria</taxon>
        <taxon>Pseudomonadati</taxon>
        <taxon>Pseudomonadota</taxon>
        <taxon>Gammaproteobacteria</taxon>
        <taxon>Chromatiales</taxon>
        <taxon>Chromatiaceae</taxon>
        <taxon>Thiocapsa</taxon>
    </lineage>
</organism>
<keyword evidence="1" id="KW-0328">Glycosyltransferase</keyword>
<reference evidence="4 5" key="1">
    <citation type="journal article" date="2020" name="Microorganisms">
        <title>Osmotic Adaptation and Compatible Solute Biosynthesis of Phototrophic Bacteria as Revealed from Genome Analyses.</title>
        <authorList>
            <person name="Imhoff J.F."/>
            <person name="Rahn T."/>
            <person name="Kunzel S."/>
            <person name="Keller A."/>
            <person name="Neulinger S.C."/>
        </authorList>
    </citation>
    <scope>NUCLEOTIDE SEQUENCE [LARGE SCALE GENOMIC DNA]</scope>
    <source>
        <strain evidence="4 5">DSM 21303</strain>
    </source>
</reference>
<dbReference type="Gene3D" id="3.40.50.2000">
    <property type="entry name" value="Glycogen Phosphorylase B"/>
    <property type="match status" value="1"/>
</dbReference>
<dbReference type="EMBL" id="NRSD01000008">
    <property type="protein sequence ID" value="MBK1644895.1"/>
    <property type="molecule type" value="Genomic_DNA"/>
</dbReference>
<sequence length="1199" mass="132991">MDDAFLIRSVAFQPARLVDPDSWIGHIPFAAWLMQTLQPRQFVELGTHSGNSYFSFCQAVKEAALETRCFAVDSWEGDEHAGYYGHEVFADVNQYNDAHYATFSRLLRMTFDEAIASFPDASIDLLHIDGLHTYEAVKHDFETWLPKLSATAVVLFHDTNVRERGFGVWRLWQELADRYPLHLEFVHSHGLGVLQLAAGQGRLALDWLEVDSPAQGLVRAFFTARGEQVRQQFAAIQLKAELTRLQHEAQARAPSTEAAMRDRQTPPEELATLERGVAERRARIAALQQQLNDGDAQLTLLQRELAERALQNTAFPRALHDRDVQIAELQHEIAERARQVARLDQEVNNTKAEAATLRDALKAAEVRLADLLSSTSWRVTAPIRMVRMAMMRRHADPEVTLDNTQDSPAPPQDALLDDFDPDFYREAYPDVVAAGLDPREHYLNWGAKSGRLGNAPAPRVHGDPATLDSSKPIALLVSHEASRTGAPILTLNIAQRLRSTHQVIGLVLNDRGLLTEFQRVCDVVIGPVEQGHNPVIIAHIMTKALGAVRPDVAIVNSIESRAALPWLTRRAIPSVCLIHEFASYTRPSSAIADAVLWAGAVVFSAAIVRESAEEVCEGLRAHPALVLPQGRSLPPHPARTPEERARELDRIRHLLRPASAPADTVVVLGAGSVHLRKGVDLFLACAAKLLQLRPTTPFRFVWVGHGFDPVRDVTYSVYLRDQLQRSDLEDIVTFAGEFEDIEPAYEVADILFLSSRLDPLPNVAIDAAHHDRPVVCFERATGFAQLLTDAGLAEACVAPYLDLDAAARRLFDLIEHPRHRQEVARATKAMATRVFDMEHYVRTLLKVGTEVGEALAREREDAELIAASGVLRTDFVTRVGAAPRPLIEIAQHHVRSWASGVDLRKPFPGFHPGLYQDVGNPAAPDRNPCADYLRAGRPAGAWCQPLITPSCDPIAGELPLRTALHLHVYHADVLPDILNRLAGAGIMPDLFVSVPSAALARGVEESLRARNLQAVALEEVPNRGRDIGPFLTAFGSVMRERYDILGHVHTKKSLDLGDPESARIWSNFLLDNLLGGRVAMASRILARFVAEADLGLVFPDDPHACGWSDNRTIASAIAQQLGLGALPERHFWFPIGTMFWARTEALRPLFERGYDWEDYPPEPLPYDGTFLHALERLLPTIVQRAGYRYALTNVPGVTR</sequence>
<name>A0A9X0WHZ8_9GAMM</name>
<proteinExistence type="predicted"/>
<dbReference type="InterPro" id="IPR029063">
    <property type="entry name" value="SAM-dependent_MTases_sf"/>
</dbReference>
<dbReference type="Gene3D" id="1.10.287.1490">
    <property type="match status" value="1"/>
</dbReference>
<dbReference type="AlphaFoldDB" id="A0A9X0WHZ8"/>
<dbReference type="SUPFAM" id="SSF53335">
    <property type="entry name" value="S-adenosyl-L-methionine-dependent methyltransferases"/>
    <property type="match status" value="1"/>
</dbReference>
<dbReference type="PANTHER" id="PTHR12526">
    <property type="entry name" value="GLYCOSYLTRANSFERASE"/>
    <property type="match status" value="1"/>
</dbReference>
<evidence type="ECO:0000313" key="4">
    <source>
        <dbReference type="EMBL" id="MBK1644895.1"/>
    </source>
</evidence>
<evidence type="ECO:0008006" key="6">
    <source>
        <dbReference type="Google" id="ProtNLM"/>
    </source>
</evidence>
<evidence type="ECO:0000256" key="1">
    <source>
        <dbReference type="ARBA" id="ARBA00022676"/>
    </source>
</evidence>
<accession>A0A9X0WHZ8</accession>
<dbReference type="CDD" id="cd03801">
    <property type="entry name" value="GT4_PimA-like"/>
    <property type="match status" value="1"/>
</dbReference>
<dbReference type="Gene3D" id="3.40.50.150">
    <property type="entry name" value="Vaccinia Virus protein VP39"/>
    <property type="match status" value="1"/>
</dbReference>
<dbReference type="Pfam" id="PF05045">
    <property type="entry name" value="RgpF"/>
    <property type="match status" value="1"/>
</dbReference>
<gene>
    <name evidence="4" type="ORF">CKO25_09580</name>
</gene>
<keyword evidence="5" id="KW-1185">Reference proteome</keyword>
<keyword evidence="2" id="KW-0808">Transferase</keyword>
<dbReference type="RefSeq" id="WP_200387702.1">
    <property type="nucleotide sequence ID" value="NZ_NRSD01000008.1"/>
</dbReference>
<feature type="coiled-coil region" evidence="3">
    <location>
        <begin position="270"/>
        <end position="374"/>
    </location>
</feature>
<evidence type="ECO:0000256" key="3">
    <source>
        <dbReference type="SAM" id="Coils"/>
    </source>
</evidence>
<evidence type="ECO:0000313" key="5">
    <source>
        <dbReference type="Proteomes" id="UP001138802"/>
    </source>
</evidence>